<comment type="similarity">
    <text evidence="1">Belongs to the LysR transcriptional regulatory family.</text>
</comment>
<evidence type="ECO:0000256" key="1">
    <source>
        <dbReference type="ARBA" id="ARBA00009437"/>
    </source>
</evidence>
<dbReference type="SUPFAM" id="SSF46785">
    <property type="entry name" value="Winged helix' DNA-binding domain"/>
    <property type="match status" value="1"/>
</dbReference>
<organism evidence="6 7">
    <name type="scientific">Halomonas beimenensis</name>
    <dbReference type="NCBI Taxonomy" id="475662"/>
    <lineage>
        <taxon>Bacteria</taxon>
        <taxon>Pseudomonadati</taxon>
        <taxon>Pseudomonadota</taxon>
        <taxon>Gammaproteobacteria</taxon>
        <taxon>Oceanospirillales</taxon>
        <taxon>Halomonadaceae</taxon>
        <taxon>Halomonas</taxon>
    </lineage>
</organism>
<dbReference type="InterPro" id="IPR058163">
    <property type="entry name" value="LysR-type_TF_proteobact-type"/>
</dbReference>
<name>A0A291P637_9GAMM</name>
<keyword evidence="4" id="KW-0804">Transcription</keyword>
<dbReference type="PROSITE" id="PS50931">
    <property type="entry name" value="HTH_LYSR"/>
    <property type="match status" value="1"/>
</dbReference>
<evidence type="ECO:0000313" key="7">
    <source>
        <dbReference type="Proteomes" id="UP000219993"/>
    </source>
</evidence>
<sequence>MARVPSAGMTFMERRPLDQLAVMKAFCRIVERGSFARAAEDLGVSPALLSRDTKRLERRLGCTLLHRTTRRMSLTEPGRLYYEECRRLLEELEWVEDRVREGSRRVAGRLRINAPHSFGMTVLSPRLPGFLERYPEVELSLALDDRVVDMVESGFDLSIRIRAALPDSGLIARRLGTVDQRLFASPAYLAARGVPRTPEALADHRLIGYLLADDPGQWCLEGPEGRTSVPVAPSLEVGSSLMLRDMLIAGQGIGTLPDFISATEEAEGRLVRVLPSHALPARHIFAVTASRLGTDARTLAFLDYLREALAPAA</sequence>
<reference evidence="6 7" key="1">
    <citation type="journal article" date="2017" name="Sci. Rep.">
        <title>Revealing the Saline Adaptation Strategies of the Halophilic Bacterium Halomonas beimenensis through High-throughput Omics and Transposon Mutagenesis Approaches.</title>
        <authorList>
            <person name="Chen Y.H."/>
            <person name="Lin S.S."/>
            <person name="Shyu Y.T."/>
        </authorList>
    </citation>
    <scope>NUCLEOTIDE SEQUENCE [LARGE SCALE GENOMIC DNA]</scope>
    <source>
        <strain evidence="6 7">NTU-111</strain>
    </source>
</reference>
<keyword evidence="7" id="KW-1185">Reference proteome</keyword>
<dbReference type="InterPro" id="IPR036388">
    <property type="entry name" value="WH-like_DNA-bd_sf"/>
</dbReference>
<dbReference type="InterPro" id="IPR000847">
    <property type="entry name" value="LysR_HTH_N"/>
</dbReference>
<dbReference type="Gene3D" id="3.40.190.290">
    <property type="match status" value="1"/>
</dbReference>
<dbReference type="GO" id="GO:0003677">
    <property type="term" value="F:DNA binding"/>
    <property type="evidence" value="ECO:0007669"/>
    <property type="project" value="UniProtKB-KW"/>
</dbReference>
<evidence type="ECO:0000256" key="2">
    <source>
        <dbReference type="ARBA" id="ARBA00023015"/>
    </source>
</evidence>
<feature type="domain" description="HTH lysR-type" evidence="5">
    <location>
        <begin position="18"/>
        <end position="75"/>
    </location>
</feature>
<dbReference type="Proteomes" id="UP000219993">
    <property type="component" value="Chromosome"/>
</dbReference>
<evidence type="ECO:0000259" key="5">
    <source>
        <dbReference type="PROSITE" id="PS50931"/>
    </source>
</evidence>
<dbReference type="AlphaFoldDB" id="A0A291P637"/>
<dbReference type="InterPro" id="IPR005119">
    <property type="entry name" value="LysR_subst-bd"/>
</dbReference>
<dbReference type="EMBL" id="CP021435">
    <property type="protein sequence ID" value="ATJ82337.1"/>
    <property type="molecule type" value="Genomic_DNA"/>
</dbReference>
<dbReference type="CDD" id="cd08422">
    <property type="entry name" value="PBP2_CrgA_like"/>
    <property type="match status" value="1"/>
</dbReference>
<dbReference type="PANTHER" id="PTHR30537:SF5">
    <property type="entry name" value="HTH-TYPE TRANSCRIPTIONAL ACTIVATOR TTDR-RELATED"/>
    <property type="match status" value="1"/>
</dbReference>
<proteinExistence type="inferred from homology"/>
<dbReference type="PANTHER" id="PTHR30537">
    <property type="entry name" value="HTH-TYPE TRANSCRIPTIONAL REGULATOR"/>
    <property type="match status" value="1"/>
</dbReference>
<dbReference type="InterPro" id="IPR036390">
    <property type="entry name" value="WH_DNA-bd_sf"/>
</dbReference>
<evidence type="ECO:0000313" key="6">
    <source>
        <dbReference type="EMBL" id="ATJ82337.1"/>
    </source>
</evidence>
<keyword evidence="3" id="KW-0238">DNA-binding</keyword>
<evidence type="ECO:0000256" key="3">
    <source>
        <dbReference type="ARBA" id="ARBA00023125"/>
    </source>
</evidence>
<dbReference type="Pfam" id="PF03466">
    <property type="entry name" value="LysR_substrate"/>
    <property type="match status" value="1"/>
</dbReference>
<dbReference type="Gene3D" id="1.10.10.10">
    <property type="entry name" value="Winged helix-like DNA-binding domain superfamily/Winged helix DNA-binding domain"/>
    <property type="match status" value="1"/>
</dbReference>
<dbReference type="SUPFAM" id="SSF53850">
    <property type="entry name" value="Periplasmic binding protein-like II"/>
    <property type="match status" value="1"/>
</dbReference>
<gene>
    <name evidence="6" type="ORF">BEI_1350</name>
</gene>
<dbReference type="FunFam" id="1.10.10.10:FF:000001">
    <property type="entry name" value="LysR family transcriptional regulator"/>
    <property type="match status" value="1"/>
</dbReference>
<protein>
    <submittedName>
        <fullName evidence="6">Transcriptional regulator, LysR family</fullName>
    </submittedName>
</protein>
<dbReference type="KEGG" id="hbe:BEI_1350"/>
<accession>A0A291P637</accession>
<keyword evidence="2" id="KW-0805">Transcription regulation</keyword>
<evidence type="ECO:0000256" key="4">
    <source>
        <dbReference type="ARBA" id="ARBA00023163"/>
    </source>
</evidence>
<dbReference type="Pfam" id="PF00126">
    <property type="entry name" value="HTH_1"/>
    <property type="match status" value="1"/>
</dbReference>
<dbReference type="GO" id="GO:0003700">
    <property type="term" value="F:DNA-binding transcription factor activity"/>
    <property type="evidence" value="ECO:0007669"/>
    <property type="project" value="InterPro"/>
</dbReference>